<dbReference type="Proteomes" id="UP000008710">
    <property type="component" value="Chromosome"/>
</dbReference>
<protein>
    <submittedName>
        <fullName evidence="3">Possible glycoprotein</fullName>
    </submittedName>
</protein>
<evidence type="ECO:0000313" key="3">
    <source>
        <dbReference type="EMBL" id="ABG92510.1"/>
    </source>
</evidence>
<sequence length="231" mass="22667">MTRPAIILLTVAFLVAGAAAAHAQETTPPATTPLATPATTTPVPATTTTTPAPTSVSASTTVVPTAGDAAASTPPVVATATPSTTSTPAAVAPTPGAMVAAAETGLLAITTVGGFVMGASNPGTTVQGSTLVAITDLRLLTAPTWISTVQMTDFVGTRTGRIIPAGAAVYASTSIGCSTSPGPRTLAATPVVVQTARISPCPTEWTATIHVSIPPDAVADTYRASVTHSVA</sequence>
<feature type="chain" id="PRO_5004176818" evidence="2">
    <location>
        <begin position="24"/>
        <end position="231"/>
    </location>
</feature>
<dbReference type="EMBL" id="CP000431">
    <property type="protein sequence ID" value="ABG92510.1"/>
    <property type="molecule type" value="Genomic_DNA"/>
</dbReference>
<reference evidence="4" key="1">
    <citation type="journal article" date="2006" name="Proc. Natl. Acad. Sci. U.S.A.">
        <title>The complete genome of Rhodococcus sp. RHA1 provides insights into a catabolic powerhouse.</title>
        <authorList>
            <person name="McLeod M.P."/>
            <person name="Warren R.L."/>
            <person name="Hsiao W.W.L."/>
            <person name="Araki N."/>
            <person name="Myhre M."/>
            <person name="Fernandes C."/>
            <person name="Miyazawa D."/>
            <person name="Wong W."/>
            <person name="Lillquist A.L."/>
            <person name="Wang D."/>
            <person name="Dosanjh M."/>
            <person name="Hara H."/>
            <person name="Petrescu A."/>
            <person name="Morin R.D."/>
            <person name="Yang G."/>
            <person name="Stott J.M."/>
            <person name="Schein J.E."/>
            <person name="Shin H."/>
            <person name="Smailus D."/>
            <person name="Siddiqui A.S."/>
            <person name="Marra M.A."/>
            <person name="Jones S.J.M."/>
            <person name="Holt R."/>
            <person name="Brinkman F.S.L."/>
            <person name="Miyauchi K."/>
            <person name="Fukuda M."/>
            <person name="Davies J.E."/>
            <person name="Mohn W.W."/>
            <person name="Eltis L.D."/>
        </authorList>
    </citation>
    <scope>NUCLEOTIDE SEQUENCE [LARGE SCALE GENOMIC DNA]</scope>
    <source>
        <strain evidence="4">RHA1</strain>
    </source>
</reference>
<gene>
    <name evidence="3" type="ordered locus">RHA1_ro00675</name>
</gene>
<keyword evidence="2" id="KW-0732">Signal</keyword>
<dbReference type="AlphaFoldDB" id="Q0SIX6"/>
<organism evidence="3 4">
    <name type="scientific">Rhodococcus jostii (strain RHA1)</name>
    <dbReference type="NCBI Taxonomy" id="101510"/>
    <lineage>
        <taxon>Bacteria</taxon>
        <taxon>Bacillati</taxon>
        <taxon>Actinomycetota</taxon>
        <taxon>Actinomycetes</taxon>
        <taxon>Mycobacteriales</taxon>
        <taxon>Nocardiaceae</taxon>
        <taxon>Rhodococcus</taxon>
    </lineage>
</organism>
<proteinExistence type="predicted"/>
<dbReference type="KEGG" id="rha:RHA1_ro00675"/>
<dbReference type="eggNOG" id="ENOG50311W4">
    <property type="taxonomic scope" value="Bacteria"/>
</dbReference>
<feature type="region of interest" description="Disordered" evidence="1">
    <location>
        <begin position="26"/>
        <end position="91"/>
    </location>
</feature>
<evidence type="ECO:0000256" key="2">
    <source>
        <dbReference type="SAM" id="SignalP"/>
    </source>
</evidence>
<evidence type="ECO:0000256" key="1">
    <source>
        <dbReference type="SAM" id="MobiDB-lite"/>
    </source>
</evidence>
<accession>Q0SIX6</accession>
<evidence type="ECO:0000313" key="4">
    <source>
        <dbReference type="Proteomes" id="UP000008710"/>
    </source>
</evidence>
<dbReference type="HOGENOM" id="CLU_1199018_0_0_11"/>
<name>Q0SIX6_RHOJR</name>
<feature type="signal peptide" evidence="2">
    <location>
        <begin position="1"/>
        <end position="23"/>
    </location>
</feature>